<feature type="domain" description="C2H2-type" evidence="11">
    <location>
        <begin position="1293"/>
        <end position="1320"/>
    </location>
</feature>
<keyword evidence="8" id="KW-0539">Nucleus</keyword>
<dbReference type="InterPro" id="IPR046341">
    <property type="entry name" value="SET_dom_sf"/>
</dbReference>
<dbReference type="Pfam" id="PF00096">
    <property type="entry name" value="zf-C2H2"/>
    <property type="match status" value="6"/>
</dbReference>
<feature type="domain" description="C2H2-type" evidence="11">
    <location>
        <begin position="341"/>
        <end position="368"/>
    </location>
</feature>
<feature type="domain" description="C2H2-type" evidence="11">
    <location>
        <begin position="1321"/>
        <end position="1346"/>
    </location>
</feature>
<dbReference type="PROSITE" id="PS50280">
    <property type="entry name" value="SET"/>
    <property type="match status" value="1"/>
</dbReference>
<feature type="compositionally biased region" description="Basic residues" evidence="10">
    <location>
        <begin position="509"/>
        <end position="520"/>
    </location>
</feature>
<feature type="region of interest" description="Disordered" evidence="10">
    <location>
        <begin position="457"/>
        <end position="557"/>
    </location>
</feature>
<dbReference type="FunFam" id="3.30.160.60:FF:000100">
    <property type="entry name" value="Zinc finger 45-like"/>
    <property type="match status" value="1"/>
</dbReference>
<feature type="region of interest" description="Disordered" evidence="10">
    <location>
        <begin position="253"/>
        <end position="277"/>
    </location>
</feature>
<feature type="domain" description="C2H2-type" evidence="11">
    <location>
        <begin position="759"/>
        <end position="786"/>
    </location>
</feature>
<feature type="compositionally biased region" description="Acidic residues" evidence="10">
    <location>
        <begin position="382"/>
        <end position="392"/>
    </location>
</feature>
<feature type="compositionally biased region" description="Polar residues" evidence="10">
    <location>
        <begin position="523"/>
        <end position="544"/>
    </location>
</feature>
<feature type="domain" description="C2H2-type" evidence="11">
    <location>
        <begin position="902"/>
        <end position="929"/>
    </location>
</feature>
<feature type="region of interest" description="Disordered" evidence="10">
    <location>
        <begin position="367"/>
        <end position="421"/>
    </location>
</feature>
<dbReference type="SUPFAM" id="SSF57667">
    <property type="entry name" value="beta-beta-alpha zinc fingers"/>
    <property type="match status" value="9"/>
</dbReference>
<dbReference type="InterPro" id="IPR036236">
    <property type="entry name" value="Znf_C2H2_sf"/>
</dbReference>
<dbReference type="InterPro" id="IPR013087">
    <property type="entry name" value="Znf_C2H2_type"/>
</dbReference>
<evidence type="ECO:0000256" key="6">
    <source>
        <dbReference type="ARBA" id="ARBA00023015"/>
    </source>
</evidence>
<feature type="domain" description="C2H2-type" evidence="11">
    <location>
        <begin position="1206"/>
        <end position="1234"/>
    </location>
</feature>
<keyword evidence="5" id="KW-0862">Zinc</keyword>
<feature type="domain" description="C2H2-type" evidence="11">
    <location>
        <begin position="1265"/>
        <end position="1292"/>
    </location>
</feature>
<keyword evidence="6" id="KW-0805">Transcription regulation</keyword>
<dbReference type="PROSITE" id="PS50157">
    <property type="entry name" value="ZINC_FINGER_C2H2_2"/>
    <property type="match status" value="13"/>
</dbReference>
<feature type="compositionally biased region" description="Polar residues" evidence="10">
    <location>
        <begin position="259"/>
        <end position="277"/>
    </location>
</feature>
<evidence type="ECO:0000256" key="4">
    <source>
        <dbReference type="ARBA" id="ARBA00022771"/>
    </source>
</evidence>
<evidence type="ECO:0000256" key="2">
    <source>
        <dbReference type="ARBA" id="ARBA00022723"/>
    </source>
</evidence>
<reference evidence="13" key="1">
    <citation type="submission" date="2022-08" db="UniProtKB">
        <authorList>
            <consortium name="EnsemblMetazoa"/>
        </authorList>
    </citation>
    <scope>IDENTIFICATION</scope>
    <source>
        <strain evidence="13">05x7-T-G4-1.051#20</strain>
    </source>
</reference>
<feature type="domain" description="C2H2-type" evidence="11">
    <location>
        <begin position="876"/>
        <end position="899"/>
    </location>
</feature>
<dbReference type="GO" id="GO:0001227">
    <property type="term" value="F:DNA-binding transcription repressor activity, RNA polymerase II-specific"/>
    <property type="evidence" value="ECO:0007669"/>
    <property type="project" value="TreeGrafter"/>
</dbReference>
<feature type="domain" description="C2H2-type" evidence="11">
    <location>
        <begin position="996"/>
        <end position="1023"/>
    </location>
</feature>
<evidence type="ECO:0000256" key="1">
    <source>
        <dbReference type="ARBA" id="ARBA00004123"/>
    </source>
</evidence>
<feature type="domain" description="C2H2-type" evidence="11">
    <location>
        <begin position="1179"/>
        <end position="1206"/>
    </location>
</feature>
<evidence type="ECO:0000259" key="11">
    <source>
        <dbReference type="PROSITE" id="PS50157"/>
    </source>
</evidence>
<accession>A0A8W8MRU1</accession>
<evidence type="ECO:0000313" key="14">
    <source>
        <dbReference type="Proteomes" id="UP000005408"/>
    </source>
</evidence>
<dbReference type="GO" id="GO:0000978">
    <property type="term" value="F:RNA polymerase II cis-regulatory region sequence-specific DNA binding"/>
    <property type="evidence" value="ECO:0007669"/>
    <property type="project" value="TreeGrafter"/>
</dbReference>
<proteinExistence type="predicted"/>
<dbReference type="PROSITE" id="PS00028">
    <property type="entry name" value="ZINC_FINGER_C2H2_1"/>
    <property type="match status" value="13"/>
</dbReference>
<organism evidence="13 14">
    <name type="scientific">Magallana gigas</name>
    <name type="common">Pacific oyster</name>
    <name type="synonym">Crassostrea gigas</name>
    <dbReference type="NCBI Taxonomy" id="29159"/>
    <lineage>
        <taxon>Eukaryota</taxon>
        <taxon>Metazoa</taxon>
        <taxon>Spiralia</taxon>
        <taxon>Lophotrochozoa</taxon>
        <taxon>Mollusca</taxon>
        <taxon>Bivalvia</taxon>
        <taxon>Autobranchia</taxon>
        <taxon>Pteriomorphia</taxon>
        <taxon>Ostreida</taxon>
        <taxon>Ostreoidea</taxon>
        <taxon>Ostreidae</taxon>
        <taxon>Magallana</taxon>
    </lineage>
</organism>
<comment type="subcellular location">
    <subcellularLocation>
        <location evidence="1">Nucleus</location>
    </subcellularLocation>
</comment>
<dbReference type="Proteomes" id="UP000005408">
    <property type="component" value="Unassembled WGS sequence"/>
</dbReference>
<evidence type="ECO:0000256" key="3">
    <source>
        <dbReference type="ARBA" id="ARBA00022737"/>
    </source>
</evidence>
<keyword evidence="14" id="KW-1185">Reference proteome</keyword>
<dbReference type="SMART" id="SM00355">
    <property type="entry name" value="ZnF_C2H2"/>
    <property type="match status" value="22"/>
</dbReference>
<dbReference type="GO" id="GO:0008270">
    <property type="term" value="F:zinc ion binding"/>
    <property type="evidence" value="ECO:0007669"/>
    <property type="project" value="UniProtKB-KW"/>
</dbReference>
<feature type="compositionally biased region" description="Acidic residues" evidence="10">
    <location>
        <begin position="399"/>
        <end position="414"/>
    </location>
</feature>
<feature type="domain" description="SET" evidence="12">
    <location>
        <begin position="119"/>
        <end position="219"/>
    </location>
</feature>
<feature type="compositionally biased region" description="Basic and acidic residues" evidence="10">
    <location>
        <begin position="479"/>
        <end position="489"/>
    </location>
</feature>
<dbReference type="PANTHER" id="PTHR24399">
    <property type="entry name" value="ZINC FINGER AND BTB DOMAIN-CONTAINING"/>
    <property type="match status" value="1"/>
</dbReference>
<keyword evidence="4 9" id="KW-0863">Zinc-finger</keyword>
<evidence type="ECO:0000256" key="9">
    <source>
        <dbReference type="PROSITE-ProRule" id="PRU00042"/>
    </source>
</evidence>
<dbReference type="FunFam" id="3.30.160.60:FF:000110">
    <property type="entry name" value="Zinc finger protein-like"/>
    <property type="match status" value="1"/>
</dbReference>
<sequence length="1529" mass="174650">MVLRPLTAQLLTFIKSDPYVIQRQRIITKRKENLSERQIMQEINYPSIYIKSDILNRQDGVNQENLDYSYEGCNVCGENHDTECCPELGLLPAEIQSPATTKARLTLPQSMQAVDLPGQEVAVLTQGPISKNTHYGPFEAKKTTHEFSDDSLFLLKVIVKDSIISLDTTSENECNWLCLVRAATDATEQNLIAYQMGTSIFYTAVRDIEAGEELRVWYAAPYAKKIGKSITPDGVSRVMLNMEVIYPSIEDAPEGFSLEGTNENLTQGEGTPQETTLSLPEHEAGSQELVQAAQHVEMTDREQQTVIIHQEQQQQPAPSSQAVVEDQESDVVTERTDLPKYGCQRCEQIFTTENDLAHHLMLHLSQTEEKRKRGRNFKNGSFDEDDKDPEDQLEVKEEVNEEDWAAIEEEDPSDPDFKGEENAAFTVYEVYKGRPRRSIRSKRKIDKDFLYLSNAKKTRKTAAEKRDENSSEETVPSESEERRMQDGKSGDGNVSNSNIDSQGQEVKVKRGRGRPRKKPIAVKSTNHVGSTSCANVQNNSMQGEKQTENAEDLDNENVSKTERKMKDDQSSDNHNDFATDNQSLLLAEQHRNDVQEQHVNDVQEQIGNDVQAQGDTDDGTHQINNEENAELLNEQQEQTTNVDLDASLREGNDDSVAISNAETTQNTELGETAAETIYPEKEVADISAVVNESITEGEEGVLESDEQISQGSTDQPLIEMDIAEEEETQTPLTEIDNQAIMSEMKRIKNLEKLRTKYKNLCKYCGKHFKSIHHLKLHLPMHTGKFSCRYCGFNFARKESMLKHDCKIKKVINLVEKDGSEVFQCILCDKEMENVKEAKDHFMFHKKEVRCLDCNQMFGRQQLLRDHICPKAPQKLIKCDICKHPFPSEKSLLRHLAMHTDIFKCPNCLKTFARKDSQLKHILVCCPEKADEYKVYACSKCRKGFATKLGLDKHENLCEQEFCENCNKVFDSIEMLKKHQETCNQTKIYVKKDKVLFPCSICKKSFRNLSYLNRHKELHNDQLECSICKKVFKAENDLDDHFKFCSASKTISQKGIAPCDMCDQVFYSVKEYKEHYFTHTHPYYCKKCGKRFVKVGTLHTHQCLQDTSLVECHHCQQQFPGQVALKTHIRKEHRKSIQCKICQKNYITSKEFETHMCVDEFGNPAEFVADKDFSLPGEKPVCHMCGKEFTTTSNLNKHMKIHGEKNVECKYCGKMFHHEEYLKVHIDGVHEKKHKFQCEECGKFLTSKPGLTSHMKQFHSDEKIVYPCSECGKVFSQKGNRKMHMYSHMKEKLFKCEVCEKTFKYPEQLKKHKFIHMAGEKLKCDSCDKLFPKQVDLEKHMQTAHNGLMYVCNLCNARCAHKHTLLRHYKRKHPQYVEQTKQDSFVNSLAQKVDMGEDASMVTYTYVNESMGIPMETVTIEENALPQMAAQALKTLSGLTSDQQILTTTNLQGFSSADIINVPSIDGNFQIQNLVQDPNSSDDQQTVVILQIVNQENEQGMVSEEVEVIGNVVDLPEVKDAEHGQYVALT</sequence>
<dbReference type="Gene3D" id="3.30.160.60">
    <property type="entry name" value="Classic Zinc Finger"/>
    <property type="match status" value="11"/>
</dbReference>
<dbReference type="Gene3D" id="2.170.270.10">
    <property type="entry name" value="SET domain"/>
    <property type="match status" value="1"/>
</dbReference>
<feature type="domain" description="C2H2-type" evidence="11">
    <location>
        <begin position="1235"/>
        <end position="1263"/>
    </location>
</feature>
<feature type="compositionally biased region" description="Polar residues" evidence="10">
    <location>
        <begin position="492"/>
        <end position="504"/>
    </location>
</feature>
<evidence type="ECO:0000256" key="8">
    <source>
        <dbReference type="ARBA" id="ARBA00023242"/>
    </source>
</evidence>
<evidence type="ECO:0000256" key="5">
    <source>
        <dbReference type="ARBA" id="ARBA00022833"/>
    </source>
</evidence>
<dbReference type="InterPro" id="IPR001214">
    <property type="entry name" value="SET_dom"/>
</dbReference>
<keyword evidence="7" id="KW-0804">Transcription</keyword>
<feature type="domain" description="C2H2-type" evidence="11">
    <location>
        <begin position="1082"/>
        <end position="1101"/>
    </location>
</feature>
<dbReference type="Pfam" id="PF13912">
    <property type="entry name" value="zf-C2H2_6"/>
    <property type="match status" value="1"/>
</dbReference>
<evidence type="ECO:0000256" key="10">
    <source>
        <dbReference type="SAM" id="MobiDB-lite"/>
    </source>
</evidence>
<keyword evidence="3" id="KW-0677">Repeat</keyword>
<dbReference type="GO" id="GO:0005654">
    <property type="term" value="C:nucleoplasm"/>
    <property type="evidence" value="ECO:0007669"/>
    <property type="project" value="TreeGrafter"/>
</dbReference>
<protein>
    <submittedName>
        <fullName evidence="13">Uncharacterized protein</fullName>
    </submittedName>
</protein>
<evidence type="ECO:0000259" key="12">
    <source>
        <dbReference type="PROSITE" id="PS50280"/>
    </source>
</evidence>
<dbReference type="Pfam" id="PF21549">
    <property type="entry name" value="PRDM2_PR"/>
    <property type="match status" value="1"/>
</dbReference>
<feature type="domain" description="C2H2-type" evidence="11">
    <location>
        <begin position="1022"/>
        <end position="1049"/>
    </location>
</feature>
<keyword evidence="2" id="KW-0479">Metal-binding</keyword>
<evidence type="ECO:0000256" key="7">
    <source>
        <dbReference type="ARBA" id="ARBA00023163"/>
    </source>
</evidence>
<name>A0A8W8MRU1_MAGGI</name>
<dbReference type="PANTHER" id="PTHR24399:SF23">
    <property type="entry name" value="C2H2-TYPE DOMAIN-CONTAINING PROTEIN"/>
    <property type="match status" value="1"/>
</dbReference>
<evidence type="ECO:0000313" key="13">
    <source>
        <dbReference type="EnsemblMetazoa" id="G34774.2:cds"/>
    </source>
</evidence>
<dbReference type="EnsemblMetazoa" id="G34774.2">
    <property type="protein sequence ID" value="G34774.2:cds"/>
    <property type="gene ID" value="G34774"/>
</dbReference>